<sequence>MFKRYIVIAFRNLQRQRLFTFINIAGLAVSMTVCLIVLISVRENFSYDNFHPAASRTWRITTHAQTPDGRKYHMASVPLPMGAALKNNYAAVENEATLYGVLNGEGKIDKKKIYISGTFATPSFFEVFGFKLAAGDPRTALVTPNSIVLTAETAQRFFGTNDPMGKVIQFDRFGSFIVSGVMEPAPSKSHIDYEAFAAMSSVPSLEQSKVLPDKLNNWDQVQSSYTYVVMRRGEKLSALESALKDQAHRYDGLVQKGQGSMAFEPQALSKITPSQELVDDIGGTPPWGKILAEIGVALGLIICACFNYTNLSIVRSLQRAKEVGVRKVNGAQRWQIFLQFITESVIMCILSLIMAVLLLLLMQATHFRGLPVPDNNLLEPRLLMLFLLFSIVIGIVAGAIPAWALSAFQPAKVLKNLIDIKLFGGLGLRKTLIVIQFSLSLTAIIFLVTVYRQFHYKAIKDMGFYRKDILNVPLADADFQRMKERMLQLKDVGTATASSGTLGMPRHCNFCVIRTGESKDRMEFGYYAGDVDFLKVMHLRLMAGTTFPESASAEKEQYIIINEKAVSVMGIKSPADAIGRTLFLSDSLPVSIIGVVKDFNFQPIEVNIRPMAIRFVPAEFHQLQLAMLKGDKEQQVADVKKIWTAMHPGEIFTSEWMDEQLGSRDGREVVSMLGFLVFITTLIAALGLLGIVAYTSFTRRKEIAIRKVLGASAAGLLMLLSKNYIKLIVIAGCIALPLGYISSLLFLQIFAYRVSTGILAMLGSFLFLVFLALVTIFSQTWRAIEVNPADNLRND</sequence>
<dbReference type="EMBL" id="FUZZ01000003">
    <property type="protein sequence ID" value="SKD08033.1"/>
    <property type="molecule type" value="Genomic_DNA"/>
</dbReference>
<keyword evidence="4 6" id="KW-1133">Transmembrane helix</keyword>
<feature type="domain" description="ABC3 transporter permease C-terminal" evidence="7">
    <location>
        <begin position="675"/>
        <end position="788"/>
    </location>
</feature>
<dbReference type="AlphaFoldDB" id="A0A1T5P661"/>
<dbReference type="STRING" id="393003.SAMN05660461_3984"/>
<dbReference type="GO" id="GO:0022857">
    <property type="term" value="F:transmembrane transporter activity"/>
    <property type="evidence" value="ECO:0007669"/>
    <property type="project" value="TreeGrafter"/>
</dbReference>
<evidence type="ECO:0000313" key="10">
    <source>
        <dbReference type="Proteomes" id="UP000190166"/>
    </source>
</evidence>
<name>A0A1T5P661_9BACT</name>
<feature type="domain" description="MacB-like periplasmic core" evidence="8">
    <location>
        <begin position="20"/>
        <end position="245"/>
    </location>
</feature>
<evidence type="ECO:0000256" key="3">
    <source>
        <dbReference type="ARBA" id="ARBA00022692"/>
    </source>
</evidence>
<reference evidence="10" key="1">
    <citation type="submission" date="2017-02" db="EMBL/GenBank/DDBJ databases">
        <authorList>
            <person name="Varghese N."/>
            <person name="Submissions S."/>
        </authorList>
    </citation>
    <scope>NUCLEOTIDE SEQUENCE [LARGE SCALE GENOMIC DNA]</scope>
    <source>
        <strain evidence="10">DSM 18108</strain>
    </source>
</reference>
<feature type="transmembrane region" description="Helical" evidence="6">
    <location>
        <begin position="21"/>
        <end position="41"/>
    </location>
</feature>
<dbReference type="InterPro" id="IPR050250">
    <property type="entry name" value="Macrolide_Exporter_MacB"/>
</dbReference>
<dbReference type="GO" id="GO:0005886">
    <property type="term" value="C:plasma membrane"/>
    <property type="evidence" value="ECO:0007669"/>
    <property type="project" value="UniProtKB-SubCell"/>
</dbReference>
<dbReference type="PANTHER" id="PTHR30572">
    <property type="entry name" value="MEMBRANE COMPONENT OF TRANSPORTER-RELATED"/>
    <property type="match status" value="1"/>
</dbReference>
<dbReference type="InterPro" id="IPR003838">
    <property type="entry name" value="ABC3_permease_C"/>
</dbReference>
<evidence type="ECO:0000256" key="4">
    <source>
        <dbReference type="ARBA" id="ARBA00022989"/>
    </source>
</evidence>
<evidence type="ECO:0000256" key="5">
    <source>
        <dbReference type="ARBA" id="ARBA00023136"/>
    </source>
</evidence>
<evidence type="ECO:0000259" key="8">
    <source>
        <dbReference type="Pfam" id="PF12704"/>
    </source>
</evidence>
<dbReference type="Pfam" id="PF02687">
    <property type="entry name" value="FtsX"/>
    <property type="match status" value="2"/>
</dbReference>
<dbReference type="RefSeq" id="WP_079471262.1">
    <property type="nucleotide sequence ID" value="NZ_FUZZ01000003.1"/>
</dbReference>
<feature type="transmembrane region" description="Helical" evidence="6">
    <location>
        <begin position="673"/>
        <end position="697"/>
    </location>
</feature>
<evidence type="ECO:0000259" key="7">
    <source>
        <dbReference type="Pfam" id="PF02687"/>
    </source>
</evidence>
<gene>
    <name evidence="9" type="ORF">SAMN05660461_3984</name>
</gene>
<feature type="transmembrane region" description="Helical" evidence="6">
    <location>
        <begin position="336"/>
        <end position="361"/>
    </location>
</feature>
<comment type="subcellular location">
    <subcellularLocation>
        <location evidence="1">Cell membrane</location>
        <topology evidence="1">Multi-pass membrane protein</topology>
    </subcellularLocation>
</comment>
<feature type="transmembrane region" description="Helical" evidence="6">
    <location>
        <begin position="727"/>
        <end position="751"/>
    </location>
</feature>
<keyword evidence="10" id="KW-1185">Reference proteome</keyword>
<keyword evidence="5 6" id="KW-0472">Membrane</keyword>
<dbReference type="Pfam" id="PF12704">
    <property type="entry name" value="MacB_PCD"/>
    <property type="match status" value="1"/>
</dbReference>
<evidence type="ECO:0000256" key="1">
    <source>
        <dbReference type="ARBA" id="ARBA00004651"/>
    </source>
</evidence>
<feature type="transmembrane region" description="Helical" evidence="6">
    <location>
        <begin position="382"/>
        <end position="404"/>
    </location>
</feature>
<feature type="transmembrane region" description="Helical" evidence="6">
    <location>
        <begin position="432"/>
        <end position="451"/>
    </location>
</feature>
<proteinExistence type="predicted"/>
<evidence type="ECO:0000256" key="2">
    <source>
        <dbReference type="ARBA" id="ARBA00022475"/>
    </source>
</evidence>
<feature type="transmembrane region" description="Helical" evidence="6">
    <location>
        <begin position="703"/>
        <end position="720"/>
    </location>
</feature>
<accession>A0A1T5P661</accession>
<keyword evidence="2" id="KW-1003">Cell membrane</keyword>
<organism evidence="9 10">
    <name type="scientific">Chitinophaga ginsengisegetis</name>
    <dbReference type="NCBI Taxonomy" id="393003"/>
    <lineage>
        <taxon>Bacteria</taxon>
        <taxon>Pseudomonadati</taxon>
        <taxon>Bacteroidota</taxon>
        <taxon>Chitinophagia</taxon>
        <taxon>Chitinophagales</taxon>
        <taxon>Chitinophagaceae</taxon>
        <taxon>Chitinophaga</taxon>
    </lineage>
</organism>
<protein>
    <submittedName>
        <fullName evidence="9">Putative ABC transport system permease protein</fullName>
    </submittedName>
</protein>
<feature type="domain" description="ABC3 transporter permease C-terminal" evidence="7">
    <location>
        <begin position="296"/>
        <end position="409"/>
    </location>
</feature>
<dbReference type="InterPro" id="IPR025857">
    <property type="entry name" value="MacB_PCD"/>
</dbReference>
<keyword evidence="3 6" id="KW-0812">Transmembrane</keyword>
<evidence type="ECO:0000256" key="6">
    <source>
        <dbReference type="SAM" id="Phobius"/>
    </source>
</evidence>
<evidence type="ECO:0000313" key="9">
    <source>
        <dbReference type="EMBL" id="SKD08033.1"/>
    </source>
</evidence>
<dbReference type="PANTHER" id="PTHR30572:SF18">
    <property type="entry name" value="ABC-TYPE MACROLIDE FAMILY EXPORT SYSTEM PERMEASE COMPONENT 2"/>
    <property type="match status" value="1"/>
</dbReference>
<feature type="transmembrane region" description="Helical" evidence="6">
    <location>
        <begin position="757"/>
        <end position="777"/>
    </location>
</feature>
<dbReference type="Proteomes" id="UP000190166">
    <property type="component" value="Unassembled WGS sequence"/>
</dbReference>